<dbReference type="Proteomes" id="UP000515908">
    <property type="component" value="Chromosome 16"/>
</dbReference>
<sequence length="323" mass="36085">MMTLKTGIEVALQRGCMNTAFEMSRLLLSFDPTDPFGALEYLAYSALRSKHWAWLLEVVEGSLKSYTSDSQAGIPWNNQQVGEYLRDVPSFFFGAALAKFFLESEYAEQKPSKVVKSMTENQKRAYEALDSSTDLLARSILAFPVAASLLVKEVCSDGEPRDPYWKTILEAEDYIRDNVPFESGSFNGNSYAVTAASVFVKLQANIWKPTEIQNLLRSVIDGGLSDYAKRSGKEVSFEVNATDATRVRLPLNPLNFGKSEAVAVPQELLQEMQREDANELDWMFDREVSSGDGSSWEDASDGEDEEWYSVNSDNSDNSGEDEL</sequence>
<name>A0A7G2CMI8_9TRYP</name>
<accession>A0A7G2CMI8</accession>
<evidence type="ECO:0000313" key="3">
    <source>
        <dbReference type="Proteomes" id="UP000515908"/>
    </source>
</evidence>
<reference evidence="2 3" key="1">
    <citation type="submission" date="2020-08" db="EMBL/GenBank/DDBJ databases">
        <authorList>
            <person name="Newling K."/>
            <person name="Davey J."/>
            <person name="Forrester S."/>
        </authorList>
    </citation>
    <scope>NUCLEOTIDE SEQUENCE [LARGE SCALE GENOMIC DNA]</scope>
    <source>
        <strain evidence="3">Crithidia deanei Carvalho (ATCC PRA-265)</strain>
    </source>
</reference>
<keyword evidence="3" id="KW-1185">Reference proteome</keyword>
<protein>
    <submittedName>
        <fullName evidence="2">Transcriptional repressor TCF25, putative</fullName>
    </submittedName>
</protein>
<evidence type="ECO:0000313" key="2">
    <source>
        <dbReference type="EMBL" id="CAD2220277.1"/>
    </source>
</evidence>
<feature type="region of interest" description="Disordered" evidence="1">
    <location>
        <begin position="287"/>
        <end position="323"/>
    </location>
</feature>
<dbReference type="PANTHER" id="PTHR22684">
    <property type="entry name" value="NULP1-RELATED"/>
    <property type="match status" value="1"/>
</dbReference>
<dbReference type="Pfam" id="PF04910">
    <property type="entry name" value="Tcf25"/>
    <property type="match status" value="1"/>
</dbReference>
<proteinExistence type="predicted"/>
<feature type="compositionally biased region" description="Acidic residues" evidence="1">
    <location>
        <begin position="298"/>
        <end position="307"/>
    </location>
</feature>
<gene>
    <name evidence="2" type="ORF">ADEAN_000779200</name>
</gene>
<dbReference type="GO" id="GO:1990112">
    <property type="term" value="C:RQC complex"/>
    <property type="evidence" value="ECO:0007669"/>
    <property type="project" value="TreeGrafter"/>
</dbReference>
<dbReference type="AlphaFoldDB" id="A0A7G2CMI8"/>
<dbReference type="EMBL" id="LR877160">
    <property type="protein sequence ID" value="CAD2220277.1"/>
    <property type="molecule type" value="Genomic_DNA"/>
</dbReference>
<evidence type="ECO:0000256" key="1">
    <source>
        <dbReference type="SAM" id="MobiDB-lite"/>
    </source>
</evidence>
<dbReference type="VEuPathDB" id="TriTrypDB:ADEAN_000779200"/>
<organism evidence="2 3">
    <name type="scientific">Angomonas deanei</name>
    <dbReference type="NCBI Taxonomy" id="59799"/>
    <lineage>
        <taxon>Eukaryota</taxon>
        <taxon>Discoba</taxon>
        <taxon>Euglenozoa</taxon>
        <taxon>Kinetoplastea</taxon>
        <taxon>Metakinetoplastina</taxon>
        <taxon>Trypanosomatida</taxon>
        <taxon>Trypanosomatidae</taxon>
        <taxon>Strigomonadinae</taxon>
        <taxon>Angomonas</taxon>
    </lineage>
</organism>
<dbReference type="OrthoDB" id="205993at2759"/>
<dbReference type="InterPro" id="IPR006994">
    <property type="entry name" value="TCF25/Rqc1"/>
</dbReference>
<dbReference type="PANTHER" id="PTHR22684:SF0">
    <property type="entry name" value="RIBOSOME QUALITY CONTROL COMPLEX SUBUNIT TCF25"/>
    <property type="match status" value="1"/>
</dbReference>